<feature type="transmembrane region" description="Helical" evidence="5">
    <location>
        <begin position="74"/>
        <end position="93"/>
    </location>
</feature>
<keyword evidence="8" id="KW-1185">Reference proteome</keyword>
<evidence type="ECO:0000313" key="8">
    <source>
        <dbReference type="Proteomes" id="UP000799770"/>
    </source>
</evidence>
<keyword evidence="4 5" id="KW-0472">Membrane</keyword>
<dbReference type="InterPro" id="IPR008253">
    <property type="entry name" value="Marvel"/>
</dbReference>
<keyword evidence="3 5" id="KW-1133">Transmembrane helix</keyword>
<comment type="subcellular location">
    <subcellularLocation>
        <location evidence="1">Membrane</location>
        <topology evidence="1">Multi-pass membrane protein</topology>
    </subcellularLocation>
</comment>
<organism evidence="7 8">
    <name type="scientific">Lophiotrema nucula</name>
    <dbReference type="NCBI Taxonomy" id="690887"/>
    <lineage>
        <taxon>Eukaryota</taxon>
        <taxon>Fungi</taxon>
        <taxon>Dikarya</taxon>
        <taxon>Ascomycota</taxon>
        <taxon>Pezizomycotina</taxon>
        <taxon>Dothideomycetes</taxon>
        <taxon>Pleosporomycetidae</taxon>
        <taxon>Pleosporales</taxon>
        <taxon>Lophiotremataceae</taxon>
        <taxon>Lophiotrema</taxon>
    </lineage>
</organism>
<dbReference type="OrthoDB" id="20872at2759"/>
<dbReference type="EMBL" id="ML977323">
    <property type="protein sequence ID" value="KAF2115361.1"/>
    <property type="molecule type" value="Genomic_DNA"/>
</dbReference>
<feature type="transmembrane region" description="Helical" evidence="5">
    <location>
        <begin position="46"/>
        <end position="68"/>
    </location>
</feature>
<dbReference type="PANTHER" id="PTHR39608">
    <property type="entry name" value="INTEGRAL MEMBRANE PROTEIN (AFU_ORTHOLOGUE AFUA_5G08640)"/>
    <property type="match status" value="1"/>
</dbReference>
<keyword evidence="2 5" id="KW-0812">Transmembrane</keyword>
<sequence length="166" mass="18360">MVSAKIPSGAAKVALAGSHFMVWVSSTIVVGITGYFLNDYAHDSHLIFEMVISALVLSFWLPSFVLPFTKFYQFFYLPLNFIFSYLWLTGFIFSAQDYNKGNCNLNAPFFGHCSLKLANESFLFLGFFFTLVAFVVDTLAWKAAATAAAAPVHPEKDVRPSAETAA</sequence>
<feature type="domain" description="MARVEL" evidence="6">
    <location>
        <begin position="21"/>
        <end position="135"/>
    </location>
</feature>
<dbReference type="Pfam" id="PF01284">
    <property type="entry name" value="MARVEL"/>
    <property type="match status" value="1"/>
</dbReference>
<gene>
    <name evidence="7" type="ORF">BDV96DRAFT_75597</name>
</gene>
<dbReference type="GO" id="GO:0016020">
    <property type="term" value="C:membrane"/>
    <property type="evidence" value="ECO:0007669"/>
    <property type="project" value="UniProtKB-SubCell"/>
</dbReference>
<feature type="transmembrane region" description="Helical" evidence="5">
    <location>
        <begin position="20"/>
        <end position="37"/>
    </location>
</feature>
<evidence type="ECO:0000256" key="1">
    <source>
        <dbReference type="ARBA" id="ARBA00004141"/>
    </source>
</evidence>
<evidence type="ECO:0000256" key="5">
    <source>
        <dbReference type="SAM" id="Phobius"/>
    </source>
</evidence>
<evidence type="ECO:0000256" key="3">
    <source>
        <dbReference type="ARBA" id="ARBA00022989"/>
    </source>
</evidence>
<evidence type="ECO:0000313" key="7">
    <source>
        <dbReference type="EMBL" id="KAF2115361.1"/>
    </source>
</evidence>
<reference evidence="7" key="1">
    <citation type="journal article" date="2020" name="Stud. Mycol.">
        <title>101 Dothideomycetes genomes: a test case for predicting lifestyles and emergence of pathogens.</title>
        <authorList>
            <person name="Haridas S."/>
            <person name="Albert R."/>
            <person name="Binder M."/>
            <person name="Bloem J."/>
            <person name="Labutti K."/>
            <person name="Salamov A."/>
            <person name="Andreopoulos B."/>
            <person name="Baker S."/>
            <person name="Barry K."/>
            <person name="Bills G."/>
            <person name="Bluhm B."/>
            <person name="Cannon C."/>
            <person name="Castanera R."/>
            <person name="Culley D."/>
            <person name="Daum C."/>
            <person name="Ezra D."/>
            <person name="Gonzalez J."/>
            <person name="Henrissat B."/>
            <person name="Kuo A."/>
            <person name="Liang C."/>
            <person name="Lipzen A."/>
            <person name="Lutzoni F."/>
            <person name="Magnuson J."/>
            <person name="Mondo S."/>
            <person name="Nolan M."/>
            <person name="Ohm R."/>
            <person name="Pangilinan J."/>
            <person name="Park H.-J."/>
            <person name="Ramirez L."/>
            <person name="Alfaro M."/>
            <person name="Sun H."/>
            <person name="Tritt A."/>
            <person name="Yoshinaga Y."/>
            <person name="Zwiers L.-H."/>
            <person name="Turgeon B."/>
            <person name="Goodwin S."/>
            <person name="Spatafora J."/>
            <person name="Crous P."/>
            <person name="Grigoriev I."/>
        </authorList>
    </citation>
    <scope>NUCLEOTIDE SEQUENCE</scope>
    <source>
        <strain evidence="7">CBS 627.86</strain>
    </source>
</reference>
<evidence type="ECO:0000256" key="2">
    <source>
        <dbReference type="ARBA" id="ARBA00022692"/>
    </source>
</evidence>
<evidence type="ECO:0000259" key="6">
    <source>
        <dbReference type="Pfam" id="PF01284"/>
    </source>
</evidence>
<dbReference type="PANTHER" id="PTHR39608:SF2">
    <property type="entry name" value="MARVEL DOMAIN-CONTAINING PROTEIN"/>
    <property type="match status" value="1"/>
</dbReference>
<protein>
    <submittedName>
        <fullName evidence="7">Might be a transmembrane protein</fullName>
    </submittedName>
</protein>
<proteinExistence type="predicted"/>
<dbReference type="AlphaFoldDB" id="A0A6A5ZAA6"/>
<evidence type="ECO:0000256" key="4">
    <source>
        <dbReference type="ARBA" id="ARBA00023136"/>
    </source>
</evidence>
<dbReference type="Proteomes" id="UP000799770">
    <property type="component" value="Unassembled WGS sequence"/>
</dbReference>
<name>A0A6A5ZAA6_9PLEO</name>
<accession>A0A6A5ZAA6</accession>
<feature type="transmembrane region" description="Helical" evidence="5">
    <location>
        <begin position="122"/>
        <end position="141"/>
    </location>
</feature>